<dbReference type="Pfam" id="PF03938">
    <property type="entry name" value="OmpH"/>
    <property type="match status" value="1"/>
</dbReference>
<protein>
    <submittedName>
        <fullName evidence="5">Skp family chaperone for outer membrane proteins</fullName>
    </submittedName>
</protein>
<dbReference type="PANTHER" id="PTHR35089:SF1">
    <property type="entry name" value="CHAPERONE PROTEIN SKP"/>
    <property type="match status" value="1"/>
</dbReference>
<keyword evidence="6" id="KW-1185">Reference proteome</keyword>
<comment type="caution">
    <text evidence="5">The sequence shown here is derived from an EMBL/GenBank/DDBJ whole genome shotgun (WGS) entry which is preliminary data.</text>
</comment>
<dbReference type="GO" id="GO:0005829">
    <property type="term" value="C:cytosol"/>
    <property type="evidence" value="ECO:0007669"/>
    <property type="project" value="TreeGrafter"/>
</dbReference>
<feature type="compositionally biased region" description="Low complexity" evidence="3">
    <location>
        <begin position="184"/>
        <end position="202"/>
    </location>
</feature>
<evidence type="ECO:0000256" key="2">
    <source>
        <dbReference type="ARBA" id="ARBA00022729"/>
    </source>
</evidence>
<feature type="signal peptide" evidence="4">
    <location>
        <begin position="1"/>
        <end position="24"/>
    </location>
</feature>
<organism evidence="5 6">
    <name type="scientific">Polymorphobacter multimanifer</name>
    <dbReference type="NCBI Taxonomy" id="1070431"/>
    <lineage>
        <taxon>Bacteria</taxon>
        <taxon>Pseudomonadati</taxon>
        <taxon>Pseudomonadota</taxon>
        <taxon>Alphaproteobacteria</taxon>
        <taxon>Sphingomonadales</taxon>
        <taxon>Sphingosinicellaceae</taxon>
        <taxon>Polymorphobacter</taxon>
    </lineage>
</organism>
<dbReference type="GO" id="GO:0051082">
    <property type="term" value="F:unfolded protein binding"/>
    <property type="evidence" value="ECO:0007669"/>
    <property type="project" value="InterPro"/>
</dbReference>
<feature type="region of interest" description="Disordered" evidence="3">
    <location>
        <begin position="182"/>
        <end position="202"/>
    </location>
</feature>
<dbReference type="Gene3D" id="3.30.910.20">
    <property type="entry name" value="Skp domain"/>
    <property type="match status" value="1"/>
</dbReference>
<dbReference type="GO" id="GO:0050821">
    <property type="term" value="P:protein stabilization"/>
    <property type="evidence" value="ECO:0007669"/>
    <property type="project" value="TreeGrafter"/>
</dbReference>
<proteinExistence type="inferred from homology"/>
<name>A0A841LA44_9SPHN</name>
<evidence type="ECO:0000313" key="5">
    <source>
        <dbReference type="EMBL" id="MBB6225898.1"/>
    </source>
</evidence>
<evidence type="ECO:0000313" key="6">
    <source>
        <dbReference type="Proteomes" id="UP000538147"/>
    </source>
</evidence>
<dbReference type="InterPro" id="IPR005632">
    <property type="entry name" value="Chaperone_Skp"/>
</dbReference>
<feature type="chain" id="PRO_5033022192" evidence="4">
    <location>
        <begin position="25"/>
        <end position="202"/>
    </location>
</feature>
<gene>
    <name evidence="5" type="ORF">FHS79_000049</name>
</gene>
<sequence>MKKSLIALALASAAVLPMAAPAFAQTLPATVVIVVDLDSIYSNSAAAKGATTDLRARDEALRARATQLQSTLGAEQQQLLQGRPAENAPAATKTAWETRARDFQTRQQQAGQELEKRQADLQAARQFVLKQINDAMQPIITTVMRERGASVAIAKGATLDNSASLDMTADVMARLDKALPRVSTTPPATAAAPAAPAAAPPR</sequence>
<comment type="similarity">
    <text evidence="1">Belongs to the Skp family.</text>
</comment>
<keyword evidence="2 4" id="KW-0732">Signal</keyword>
<dbReference type="Proteomes" id="UP000538147">
    <property type="component" value="Unassembled WGS sequence"/>
</dbReference>
<reference evidence="5 6" key="1">
    <citation type="submission" date="2020-08" db="EMBL/GenBank/DDBJ databases">
        <title>Genomic Encyclopedia of Type Strains, Phase IV (KMG-IV): sequencing the most valuable type-strain genomes for metagenomic binning, comparative biology and taxonomic classification.</title>
        <authorList>
            <person name="Goeker M."/>
        </authorList>
    </citation>
    <scope>NUCLEOTIDE SEQUENCE [LARGE SCALE GENOMIC DNA]</scope>
    <source>
        <strain evidence="5 6">DSM 102189</strain>
    </source>
</reference>
<accession>A0A841LA44</accession>
<evidence type="ECO:0000256" key="1">
    <source>
        <dbReference type="ARBA" id="ARBA00009091"/>
    </source>
</evidence>
<dbReference type="EMBL" id="JACIIV010000001">
    <property type="protein sequence ID" value="MBB6225898.1"/>
    <property type="molecule type" value="Genomic_DNA"/>
</dbReference>
<evidence type="ECO:0000256" key="4">
    <source>
        <dbReference type="SAM" id="SignalP"/>
    </source>
</evidence>
<dbReference type="PANTHER" id="PTHR35089">
    <property type="entry name" value="CHAPERONE PROTEIN SKP"/>
    <property type="match status" value="1"/>
</dbReference>
<dbReference type="SMART" id="SM00935">
    <property type="entry name" value="OmpH"/>
    <property type="match status" value="1"/>
</dbReference>
<dbReference type="RefSeq" id="WP_184193561.1">
    <property type="nucleotide sequence ID" value="NZ_BMOX01000018.1"/>
</dbReference>
<evidence type="ECO:0000256" key="3">
    <source>
        <dbReference type="SAM" id="MobiDB-lite"/>
    </source>
</evidence>
<dbReference type="InterPro" id="IPR024930">
    <property type="entry name" value="Skp_dom_sf"/>
</dbReference>
<dbReference type="AlphaFoldDB" id="A0A841LA44"/>
<dbReference type="SUPFAM" id="SSF111384">
    <property type="entry name" value="OmpH-like"/>
    <property type="match status" value="1"/>
</dbReference>